<evidence type="ECO:0000259" key="1">
    <source>
        <dbReference type="Pfam" id="PF00182"/>
    </source>
</evidence>
<dbReference type="RefSeq" id="WP_159552746.1">
    <property type="nucleotide sequence ID" value="NZ_CP035042.1"/>
</dbReference>
<dbReference type="EMBL" id="CP035042">
    <property type="protein sequence ID" value="QHC50468.1"/>
    <property type="molecule type" value="Genomic_DNA"/>
</dbReference>
<name>A0A6I6SIH0_9GAMM</name>
<keyword evidence="2" id="KW-0378">Hydrolase</keyword>
<gene>
    <name evidence="2" type="ORF">EKK97_13950</name>
</gene>
<dbReference type="Pfam" id="PF00182">
    <property type="entry name" value="Glyco_hydro_19"/>
    <property type="match status" value="1"/>
</dbReference>
<dbReference type="PANTHER" id="PTHR34408">
    <property type="entry name" value="FAMILY PROTEIN, PUTATIVE-RELATED"/>
    <property type="match status" value="1"/>
</dbReference>
<dbReference type="AlphaFoldDB" id="A0A6I6SIH0"/>
<feature type="domain" description="Glycoside hydrolase family 19 catalytic" evidence="1">
    <location>
        <begin position="114"/>
        <end position="176"/>
    </location>
</feature>
<accession>A0A6I6SIH0</accession>
<dbReference type="GO" id="GO:0006032">
    <property type="term" value="P:chitin catabolic process"/>
    <property type="evidence" value="ECO:0007669"/>
    <property type="project" value="InterPro"/>
</dbReference>
<dbReference type="KEGG" id="htx:EKK97_13950"/>
<dbReference type="Proteomes" id="UP000464013">
    <property type="component" value="Chromosome"/>
</dbReference>
<protein>
    <submittedName>
        <fullName evidence="2">Glycoside hydrolase family 19 protein</fullName>
    </submittedName>
</protein>
<dbReference type="SUPFAM" id="SSF53955">
    <property type="entry name" value="Lysozyme-like"/>
    <property type="match status" value="1"/>
</dbReference>
<dbReference type="InterPro" id="IPR023346">
    <property type="entry name" value="Lysozyme-like_dom_sf"/>
</dbReference>
<dbReference type="InterPro" id="IPR000726">
    <property type="entry name" value="Glyco_hydro_19_cat"/>
</dbReference>
<dbReference type="GO" id="GO:0016998">
    <property type="term" value="P:cell wall macromolecule catabolic process"/>
    <property type="evidence" value="ECO:0007669"/>
    <property type="project" value="InterPro"/>
</dbReference>
<organism evidence="2 3">
    <name type="scientific">Billgrantia tianxiuensis</name>
    <dbReference type="NCBI Taxonomy" id="2497861"/>
    <lineage>
        <taxon>Bacteria</taxon>
        <taxon>Pseudomonadati</taxon>
        <taxon>Pseudomonadota</taxon>
        <taxon>Gammaproteobacteria</taxon>
        <taxon>Oceanospirillales</taxon>
        <taxon>Halomonadaceae</taxon>
        <taxon>Billgrantia</taxon>
    </lineage>
</organism>
<keyword evidence="3" id="KW-1185">Reference proteome</keyword>
<dbReference type="PANTHER" id="PTHR34408:SF1">
    <property type="entry name" value="GLYCOSYL HYDROLASE FAMILY 19 DOMAIN-CONTAINING PROTEIN HI_1415"/>
    <property type="match status" value="1"/>
</dbReference>
<evidence type="ECO:0000313" key="3">
    <source>
        <dbReference type="Proteomes" id="UP000464013"/>
    </source>
</evidence>
<dbReference type="GO" id="GO:0004568">
    <property type="term" value="F:chitinase activity"/>
    <property type="evidence" value="ECO:0007669"/>
    <property type="project" value="InterPro"/>
</dbReference>
<dbReference type="Gene3D" id="1.10.530.10">
    <property type="match status" value="1"/>
</dbReference>
<evidence type="ECO:0000313" key="2">
    <source>
        <dbReference type="EMBL" id="QHC50468.1"/>
    </source>
</evidence>
<reference evidence="2 3" key="1">
    <citation type="submission" date="2019-01" db="EMBL/GenBank/DDBJ databases">
        <title>Complete genome of a denitifying bacterium Halomons sp. BC-M4-5.</title>
        <authorList>
            <person name="Wang L."/>
            <person name="Shao Z."/>
        </authorList>
    </citation>
    <scope>NUCLEOTIDE SEQUENCE [LARGE SCALE GENOMIC DNA]</scope>
    <source>
        <strain evidence="2 3">BC-M4-5</strain>
    </source>
</reference>
<dbReference type="InterPro" id="IPR052354">
    <property type="entry name" value="Cell_Wall_Dynamics_Protein"/>
</dbReference>
<proteinExistence type="predicted"/>
<sequence length="209" mass="23667">MHWYDELELARPAVSVDLLRAAMPGAPDVEEWADELSEALAWAKIRDKAEVAMFLAQVGHESSDLTRLEENMNYTAKRLTEVWPRRYPTLEAAAPYARNPKALANHTYGGRMGNTMPGDGWRFRGRGPIQLTGRENYARCAKATGLKLITHPDLLATMPRYGAMAAAWYWLDRVTPGADIITVTKQVNGGRHGLDDRKRRYERILAHHR</sequence>
<dbReference type="OrthoDB" id="9798982at2"/>